<protein>
    <submittedName>
        <fullName evidence="1">GNAT family N-acetyltransferase</fullName>
        <ecNumber evidence="1">2.3.1.-</ecNumber>
    </submittedName>
</protein>
<evidence type="ECO:0000313" key="2">
    <source>
        <dbReference type="Proteomes" id="UP000681794"/>
    </source>
</evidence>
<proteinExistence type="predicted"/>
<name>A0ACD1E4W7_9MICO</name>
<evidence type="ECO:0000313" key="1">
    <source>
        <dbReference type="EMBL" id="QWS33909.1"/>
    </source>
</evidence>
<keyword evidence="1" id="KW-0012">Acyltransferase</keyword>
<keyword evidence="2" id="KW-1185">Reference proteome</keyword>
<keyword evidence="1" id="KW-0808">Transferase</keyword>
<organism evidence="1 2">
    <name type="scientific">Curtobacterium aetherium</name>
    <dbReference type="NCBI Taxonomy" id="2841594"/>
    <lineage>
        <taxon>Bacteria</taxon>
        <taxon>Bacillati</taxon>
        <taxon>Actinomycetota</taxon>
        <taxon>Actinomycetes</taxon>
        <taxon>Micrococcales</taxon>
        <taxon>Microbacteriaceae</taxon>
        <taxon>Curtobacterium</taxon>
    </lineage>
</organism>
<reference evidence="1" key="1">
    <citation type="submission" date="2021-06" db="EMBL/GenBank/DDBJ databases">
        <authorList>
            <person name="Ellington A.J."/>
            <person name="Bryan N.C."/>
            <person name="Christner B.C."/>
            <person name="Reisch C.R."/>
        </authorList>
    </citation>
    <scope>NUCLEOTIDE SEQUENCE</scope>
    <source>
        <strain evidence="1">L6-1</strain>
    </source>
</reference>
<dbReference type="Proteomes" id="UP000681794">
    <property type="component" value="Chromosome"/>
</dbReference>
<gene>
    <name evidence="1" type="ORF">KM842_01460</name>
</gene>
<accession>A0ACD1E4W7</accession>
<dbReference type="EMBL" id="CP076544">
    <property type="protein sequence ID" value="QWS33909.1"/>
    <property type="molecule type" value="Genomic_DNA"/>
</dbReference>
<sequence>MGSINDAFDDRYELREFRPGTDDQGAPDSRTRPWMDAVGLGFHEPTETDEAAARMASHFIADQETFLGVYVRQPAPGSVDATWPAGTFTWFRKALSWGDGSSIDTQAVSAVTVRPTERRRGILRRMMTHALERGVAEGYAVASLTASEGTIYRRFGFGCAIRERAVRVRRDRALPFLAPTSGTVTMVTTAWLADGVGKDVFARFDARTPGSMVRNAGTWPIVFGEIGRDGQPAKDVRAAVHRADGEDEVDGYVTWRVVEGKSGEDTRVQVVDLVYATDQAYLSLWEFLLSIDLNDVVVYDRARLDDPIVAAIADNRAFDVDHEEDHVWLRVLDVAAVLESRPYAVDGSLTIAVTDALGHAAGMYRLDVREARGTVTRLADDAEVAGSGTADVALDVADLGALLIGSVSPVTLAAAGLLHAADPAAPALLRAMLTPPRTPHGITYF</sequence>
<dbReference type="EC" id="2.3.1.-" evidence="1"/>